<sequence>MSSRAGRCNSNERGSSYDRRARRAWLLSAASGFGGNGEKVPCWECGTMVNDDTMIVDRIIAGEFGGRYTRDNIRPHCCGCSGRQGQRRTAEIRAATCGYDDTDHCKTCGAHYLGVHADRCKQPARDLGGWA</sequence>
<dbReference type="Proteomes" id="UP000015555">
    <property type="component" value="Segment"/>
</dbReference>
<dbReference type="Gene3D" id="1.10.30.50">
    <property type="match status" value="1"/>
</dbReference>
<dbReference type="EMBL" id="KF024727">
    <property type="protein sequence ID" value="AGT12812.1"/>
    <property type="molecule type" value="Genomic_DNA"/>
</dbReference>
<keyword evidence="2" id="KW-1185">Reference proteome</keyword>
<dbReference type="OrthoDB" id="12474at10239"/>
<organism evidence="1 2">
    <name type="scientific">Mycobacterium phage Reprobate</name>
    <dbReference type="NCBI Taxonomy" id="1340828"/>
    <lineage>
        <taxon>Viruses</taxon>
        <taxon>Duplodnaviria</taxon>
        <taxon>Heunggongvirae</taxon>
        <taxon>Uroviricota</taxon>
        <taxon>Caudoviricetes</taxon>
        <taxon>Bclasvirinae</taxon>
        <taxon>Acadianvirus</taxon>
        <taxon>Acadianvirus reprobate</taxon>
    </lineage>
</organism>
<dbReference type="KEGG" id="vg:16546922"/>
<dbReference type="GeneID" id="16546922"/>
<proteinExistence type="predicted"/>
<evidence type="ECO:0000313" key="2">
    <source>
        <dbReference type="Proteomes" id="UP000015555"/>
    </source>
</evidence>
<protein>
    <recommendedName>
        <fullName evidence="3">HNH endonuclease</fullName>
    </recommendedName>
</protein>
<reference evidence="2" key="1">
    <citation type="submission" date="2013-05" db="EMBL/GenBank/DDBJ databases">
        <authorList>
            <person name="Gramoney N."/>
            <person name="Khoza Z."/>
            <person name="Mackenzie J.S."/>
            <person name="Masiteng M.B."/>
            <person name="Mhlamvu N.R."/>
            <person name="Moonsamy B."/>
            <person name="Pillay B."/>
            <person name="Larsen M.H."/>
            <person name="Jacobs W.Jr."/>
            <person name="Rubin E.J."/>
            <person name="Kasprowicz V.O."/>
            <person name="Bishai W.R."/>
            <person name="Bowman C.A."/>
            <person name="Russell D.A."/>
            <person name="Jacobs-Sera D."/>
            <person name="Hendrix R.W."/>
            <person name="Hatfull G.F."/>
        </authorList>
    </citation>
    <scope>NUCLEOTIDE SEQUENCE [LARGE SCALE GENOMIC DNA]</scope>
</reference>
<name>S5Y588_9CAUD</name>
<evidence type="ECO:0000313" key="1">
    <source>
        <dbReference type="EMBL" id="AGT12812.1"/>
    </source>
</evidence>
<gene>
    <name evidence="1" type="primary">76</name>
    <name evidence="1" type="ORF">REPROBATE_76</name>
</gene>
<accession>S5Y588</accession>
<dbReference type="RefSeq" id="YP_008409997.1">
    <property type="nucleotide sequence ID" value="NC_022064.1"/>
</dbReference>
<evidence type="ECO:0008006" key="3">
    <source>
        <dbReference type="Google" id="ProtNLM"/>
    </source>
</evidence>